<organism evidence="5 7">
    <name type="scientific">Anaerotignum propionicum DSM 1682</name>
    <dbReference type="NCBI Taxonomy" id="991789"/>
    <lineage>
        <taxon>Bacteria</taxon>
        <taxon>Bacillati</taxon>
        <taxon>Bacillota</taxon>
        <taxon>Clostridia</taxon>
        <taxon>Lachnospirales</taxon>
        <taxon>Anaerotignaceae</taxon>
        <taxon>Anaerotignum</taxon>
    </lineage>
</organism>
<sequence>MVYNIIGKNIDVWDKTKESVERKMDRIEKLFPQDVAATITLSLEKLVSTVEVTIPMNKRLIRAEVSDSDMLAAMDKAVDILESQIVRYKKRMRTRVRQNGESQMEEYRAILVPETSLDEEPLFKIEKVKHFEVKPMDAEEAVMEMELIGHSFFVFRNGETDELNVVYKRKNGSYGLIEPEF</sequence>
<dbReference type="PANTHER" id="PTHR33231">
    <property type="entry name" value="30S RIBOSOMAL PROTEIN"/>
    <property type="match status" value="1"/>
</dbReference>
<dbReference type="InterPro" id="IPR034694">
    <property type="entry name" value="HPF_long/plastid"/>
</dbReference>
<evidence type="ECO:0000313" key="4">
    <source>
        <dbReference type="EMBL" id="AMJ39847.1"/>
    </source>
</evidence>
<evidence type="ECO:0000256" key="2">
    <source>
        <dbReference type="HAMAP-Rule" id="MF_00839"/>
    </source>
</evidence>
<keyword evidence="6" id="KW-1185">Reference proteome</keyword>
<reference evidence="7" key="3">
    <citation type="submission" date="2016-11" db="EMBL/GenBank/DDBJ databases">
        <authorList>
            <person name="Jaros S."/>
            <person name="Januszkiewicz K."/>
            <person name="Wedrychowicz H."/>
        </authorList>
    </citation>
    <scope>NUCLEOTIDE SEQUENCE [LARGE SCALE GENOMIC DNA]</scope>
    <source>
        <strain evidence="7">DSM 1682</strain>
    </source>
</reference>
<dbReference type="InterPro" id="IPR036567">
    <property type="entry name" value="RHF-like"/>
</dbReference>
<reference evidence="5" key="4">
    <citation type="submission" date="2016-11" db="EMBL/GenBank/DDBJ databases">
        <authorList>
            <person name="Varghese N."/>
            <person name="Submissions S."/>
        </authorList>
    </citation>
    <scope>NUCLEOTIDE SEQUENCE</scope>
    <source>
        <strain evidence="5">DSM 1682</strain>
    </source>
</reference>
<evidence type="ECO:0000313" key="7">
    <source>
        <dbReference type="Proteomes" id="UP000184204"/>
    </source>
</evidence>
<gene>
    <name evidence="2" type="primary">hpf</name>
    <name evidence="4" type="synonym">yvyD</name>
    <name evidence="4" type="ORF">CPRO_02240</name>
    <name evidence="5" type="ORF">SAMN02745151_00130</name>
</gene>
<comment type="subcellular location">
    <subcellularLocation>
        <location evidence="2">Cytoplasm</location>
    </subcellularLocation>
</comment>
<comment type="function">
    <text evidence="2">Required for dimerization of active 70S ribosomes into 100S ribosomes in stationary phase; 100S ribosomes are translationally inactive and sometimes present during exponential growth.</text>
</comment>
<accession>A0A0X8V850</accession>
<dbReference type="RefSeq" id="WP_066046879.1">
    <property type="nucleotide sequence ID" value="NZ_CP014223.1"/>
</dbReference>
<reference evidence="6" key="2">
    <citation type="submission" date="2016-01" db="EMBL/GenBank/DDBJ databases">
        <authorList>
            <person name="Poehlein A."/>
            <person name="Schlien K."/>
            <person name="Gottschalk G."/>
            <person name="Buckel W."/>
            <person name="Daniel R."/>
        </authorList>
    </citation>
    <scope>NUCLEOTIDE SEQUENCE [LARGE SCALE GENOMIC DNA]</scope>
    <source>
        <strain evidence="6">X2</strain>
    </source>
</reference>
<dbReference type="HAMAP" id="MF_00839">
    <property type="entry name" value="HPF"/>
    <property type="match status" value="1"/>
</dbReference>
<dbReference type="CDD" id="cd00552">
    <property type="entry name" value="RaiA"/>
    <property type="match status" value="1"/>
</dbReference>
<dbReference type="InterPro" id="IPR038416">
    <property type="entry name" value="Ribosom_S30AE_C_sf"/>
</dbReference>
<dbReference type="GO" id="GO:0022627">
    <property type="term" value="C:cytosolic small ribosomal subunit"/>
    <property type="evidence" value="ECO:0007669"/>
    <property type="project" value="TreeGrafter"/>
</dbReference>
<dbReference type="Proteomes" id="UP000184204">
    <property type="component" value="Unassembled WGS sequence"/>
</dbReference>
<dbReference type="OrthoDB" id="9794975at2"/>
<keyword evidence="2" id="KW-0963">Cytoplasm</keyword>
<dbReference type="GO" id="GO:0045900">
    <property type="term" value="P:negative regulation of translational elongation"/>
    <property type="evidence" value="ECO:0007669"/>
    <property type="project" value="TreeGrafter"/>
</dbReference>
<dbReference type="Pfam" id="PF16321">
    <property type="entry name" value="Ribosom_S30AE_C"/>
    <property type="match status" value="1"/>
</dbReference>
<dbReference type="Gene3D" id="3.30.505.50">
    <property type="entry name" value="Sigma 54 modulation/S30EA ribosomal protein, C-terminal domain"/>
    <property type="match status" value="1"/>
</dbReference>
<evidence type="ECO:0000313" key="5">
    <source>
        <dbReference type="EMBL" id="SHE27874.1"/>
    </source>
</evidence>
<dbReference type="PANTHER" id="PTHR33231:SF1">
    <property type="entry name" value="30S RIBOSOMAL PROTEIN"/>
    <property type="match status" value="1"/>
</dbReference>
<proteinExistence type="inferred from homology"/>
<evidence type="ECO:0000259" key="3">
    <source>
        <dbReference type="Pfam" id="PF16321"/>
    </source>
</evidence>
<evidence type="ECO:0000313" key="6">
    <source>
        <dbReference type="Proteomes" id="UP000068026"/>
    </source>
</evidence>
<dbReference type="SUPFAM" id="SSF69754">
    <property type="entry name" value="Ribosome binding protein Y (YfiA homologue)"/>
    <property type="match status" value="1"/>
</dbReference>
<protein>
    <recommendedName>
        <fullName evidence="2">Ribosome hibernation promoting factor</fullName>
        <shortName evidence="2">HPF</shortName>
    </recommendedName>
</protein>
<dbReference type="Gene3D" id="3.30.160.100">
    <property type="entry name" value="Ribosome hibernation promotion factor-like"/>
    <property type="match status" value="1"/>
</dbReference>
<dbReference type="InterPro" id="IPR050574">
    <property type="entry name" value="HPF/YfiA_ribosome-assoc"/>
</dbReference>
<keyword evidence="1 2" id="KW-0810">Translation regulation</keyword>
<reference evidence="4 6" key="1">
    <citation type="journal article" date="2016" name="Genome Announc.">
        <title>Complete Genome Sequence of the Amino Acid-Fermenting Clostridium propionicum X2 (DSM 1682).</title>
        <authorList>
            <person name="Poehlein A."/>
            <person name="Schlien K."/>
            <person name="Chowdhury N.P."/>
            <person name="Gottschalk G."/>
            <person name="Buckel W."/>
            <person name="Daniel R."/>
        </authorList>
    </citation>
    <scope>NUCLEOTIDE SEQUENCE [LARGE SCALE GENOMIC DNA]</scope>
    <source>
        <strain evidence="4 6">X2</strain>
    </source>
</reference>
<dbReference type="KEGG" id="cpro:CPRO_02240"/>
<name>A0A0X8V850_ANAPI</name>
<dbReference type="NCBIfam" id="TIGR00741">
    <property type="entry name" value="yfiA"/>
    <property type="match status" value="1"/>
</dbReference>
<dbReference type="InterPro" id="IPR003489">
    <property type="entry name" value="RHF/RaiA"/>
</dbReference>
<evidence type="ECO:0000256" key="1">
    <source>
        <dbReference type="ARBA" id="ARBA00022845"/>
    </source>
</evidence>
<dbReference type="GO" id="GO:0043024">
    <property type="term" value="F:ribosomal small subunit binding"/>
    <property type="evidence" value="ECO:0007669"/>
    <property type="project" value="TreeGrafter"/>
</dbReference>
<comment type="similarity">
    <text evidence="2">Belongs to the HPF/YfiA ribosome-associated protein family. Long HPF subfamily.</text>
</comment>
<dbReference type="EMBL" id="FQUA01000001">
    <property type="protein sequence ID" value="SHE27874.1"/>
    <property type="molecule type" value="Genomic_DNA"/>
</dbReference>
<feature type="domain" description="Sigma 54 modulation/S30EA ribosomal protein C-terminal" evidence="3">
    <location>
        <begin position="124"/>
        <end position="176"/>
    </location>
</feature>
<dbReference type="Pfam" id="PF02482">
    <property type="entry name" value="Ribosomal_S30AE"/>
    <property type="match status" value="1"/>
</dbReference>
<dbReference type="AlphaFoldDB" id="A0A0X8V850"/>
<dbReference type="Proteomes" id="UP000068026">
    <property type="component" value="Chromosome"/>
</dbReference>
<comment type="subunit">
    <text evidence="2">Interacts with 100S ribosomes.</text>
</comment>
<dbReference type="EMBL" id="CP014223">
    <property type="protein sequence ID" value="AMJ39847.1"/>
    <property type="molecule type" value="Genomic_DNA"/>
</dbReference>
<dbReference type="InterPro" id="IPR032528">
    <property type="entry name" value="Ribosom_S30AE_C"/>
</dbReference>